<protein>
    <submittedName>
        <fullName evidence="3">Tryptophan-associated membrane protein</fullName>
    </submittedName>
</protein>
<keyword evidence="2" id="KW-0812">Transmembrane</keyword>
<name>A0A1X6X5M1_9MICO</name>
<dbReference type="EMBL" id="FWFG01000099">
    <property type="protein sequence ID" value="SLM94327.1"/>
    <property type="molecule type" value="Genomic_DNA"/>
</dbReference>
<sequence length="237" mass="23180">MSGAVDAAPGEDAARGPGERGARSRPRLTRRSAVLAGLVLAGALLLLTRAPWMHARVSDLVGGTTAVDVSGAEAAPLVVAAALVALAASAVVAISSRAVRFVSGPLLVAAGIAAALGALAVRTDPEGHARSAIAEATGVSGAEAELSGTLWPLLALLPCAGLALLGAMVLVAGRTWVGSTRYAREGTAPAGGASAVQGSVADEGAVATAPVPPASEDPAALWDALSRGEDPTAGPRR</sequence>
<feature type="compositionally biased region" description="Basic and acidic residues" evidence="1">
    <location>
        <begin position="12"/>
        <end position="22"/>
    </location>
</feature>
<evidence type="ECO:0000256" key="1">
    <source>
        <dbReference type="SAM" id="MobiDB-lite"/>
    </source>
</evidence>
<keyword evidence="2" id="KW-0472">Membrane</keyword>
<feature type="transmembrane region" description="Helical" evidence="2">
    <location>
        <begin position="74"/>
        <end position="94"/>
    </location>
</feature>
<dbReference type="Pfam" id="PF09534">
    <property type="entry name" value="Trp_oprn_chp"/>
    <property type="match status" value="1"/>
</dbReference>
<feature type="region of interest" description="Disordered" evidence="1">
    <location>
        <begin position="204"/>
        <end position="237"/>
    </location>
</feature>
<feature type="transmembrane region" description="Helical" evidence="2">
    <location>
        <begin position="150"/>
        <end position="172"/>
    </location>
</feature>
<proteinExistence type="predicted"/>
<dbReference type="Proteomes" id="UP000195981">
    <property type="component" value="Unassembled WGS sequence"/>
</dbReference>
<evidence type="ECO:0000256" key="2">
    <source>
        <dbReference type="SAM" id="Phobius"/>
    </source>
</evidence>
<feature type="region of interest" description="Disordered" evidence="1">
    <location>
        <begin position="1"/>
        <end position="27"/>
    </location>
</feature>
<dbReference type="AlphaFoldDB" id="A0A1X6X5M1"/>
<evidence type="ECO:0000313" key="3">
    <source>
        <dbReference type="EMBL" id="SLM94327.1"/>
    </source>
</evidence>
<accession>A0A1X6X5M1</accession>
<dbReference type="RefSeq" id="WP_159458062.1">
    <property type="nucleotide sequence ID" value="NZ_FWFG01000099.1"/>
</dbReference>
<gene>
    <name evidence="3" type="ORF">FM110_11080</name>
</gene>
<reference evidence="3 4" key="1">
    <citation type="submission" date="2017-02" db="EMBL/GenBank/DDBJ databases">
        <authorList>
            <person name="Peterson S.W."/>
        </authorList>
    </citation>
    <scope>NUCLEOTIDE SEQUENCE [LARGE SCALE GENOMIC DNA]</scope>
    <source>
        <strain evidence="3 4">CIP104813</strain>
    </source>
</reference>
<evidence type="ECO:0000313" key="4">
    <source>
        <dbReference type="Proteomes" id="UP000195981"/>
    </source>
</evidence>
<feature type="transmembrane region" description="Helical" evidence="2">
    <location>
        <begin position="101"/>
        <end position="121"/>
    </location>
</feature>
<organism evidence="3 4">
    <name type="scientific">Brachybacterium nesterenkovii</name>
    <dbReference type="NCBI Taxonomy" id="47847"/>
    <lineage>
        <taxon>Bacteria</taxon>
        <taxon>Bacillati</taxon>
        <taxon>Actinomycetota</taxon>
        <taxon>Actinomycetes</taxon>
        <taxon>Micrococcales</taxon>
        <taxon>Dermabacteraceae</taxon>
        <taxon>Brachybacterium</taxon>
    </lineage>
</organism>
<feature type="transmembrane region" description="Helical" evidence="2">
    <location>
        <begin position="33"/>
        <end position="54"/>
    </location>
</feature>
<keyword evidence="2" id="KW-1133">Transmembrane helix</keyword>
<dbReference type="OrthoDB" id="4829889at2"/>
<keyword evidence="4" id="KW-1185">Reference proteome</keyword>
<dbReference type="InterPro" id="IPR019051">
    <property type="entry name" value="Trp_biosyn_TM_oprn/chp"/>
</dbReference>